<reference evidence="2" key="1">
    <citation type="submission" date="2023-07" db="EMBL/GenBank/DDBJ databases">
        <title>A chromosome-level genome assembly of Lolium multiflorum.</title>
        <authorList>
            <person name="Chen Y."/>
            <person name="Copetti D."/>
            <person name="Kolliker R."/>
            <person name="Studer B."/>
        </authorList>
    </citation>
    <scope>NUCLEOTIDE SEQUENCE</scope>
    <source>
        <strain evidence="2">02402/16</strain>
        <tissue evidence="2">Leaf</tissue>
    </source>
</reference>
<comment type="caution">
    <text evidence="2">The sequence shown here is derived from an EMBL/GenBank/DDBJ whole genome shotgun (WGS) entry which is preliminary data.</text>
</comment>
<dbReference type="AlphaFoldDB" id="A0AAD8SAD4"/>
<dbReference type="Proteomes" id="UP001231189">
    <property type="component" value="Unassembled WGS sequence"/>
</dbReference>
<keyword evidence="3" id="KW-1185">Reference proteome</keyword>
<dbReference type="InterPro" id="IPR022059">
    <property type="entry name" value="DUF3615"/>
</dbReference>
<name>A0AAD8SAD4_LOLMU</name>
<evidence type="ECO:0000259" key="1">
    <source>
        <dbReference type="Pfam" id="PF12274"/>
    </source>
</evidence>
<dbReference type="PANTHER" id="PTHR33326:SF4">
    <property type="entry name" value="OS08G0495300 PROTEIN"/>
    <property type="match status" value="1"/>
</dbReference>
<evidence type="ECO:0000313" key="3">
    <source>
        <dbReference type="Proteomes" id="UP001231189"/>
    </source>
</evidence>
<protein>
    <recommendedName>
        <fullName evidence="1">DUF3615 domain-containing protein</fullName>
    </recommendedName>
</protein>
<sequence>MAVNMSGFYHTYPVVRGPFKTLQEADNAIHRHLHDLEDPKMSSDSLDKLSLKERAVRESLYWPDGTRRNCLEPPDESHDEIHLLVEALVDQYNEDHNLLEDRALQLKAVQRQRFFFSKGDQYYHFNFTARTEGVVDSFFAEVQCIQGDHEEMVVTCFCVVKTKDNGRCYGCQNNGAVDMKHPKKANAYCRGQVDEYMPILGGYHIDQNYLAESDDDEEWIRSEYEFLDDPIFMAEHFPNSEHADLPPSAQRLDKLRGKTTLKESPVTAISSPILVRKPEDWSSDSLDKLSLKERVVRESLYWPDGTRKKCLEPPDESEDEVHLLLEALVDQYNEDHYLLGNHALQLKDVQRERFFFSKGNTYNHFNFTARTEGVIDSFFAEVQCTDDGEHEEIVVSCFCVVKPNDNGRCYGCQNNGAVDMKHPNKANAYCRGQVDEYMPCLGGYHLEQSYLTESVEDEEERLRSQYECFDDPSFMAEHFPYS</sequence>
<dbReference type="EMBL" id="JAUUTY010000004">
    <property type="protein sequence ID" value="KAK1647668.1"/>
    <property type="molecule type" value="Genomic_DNA"/>
</dbReference>
<feature type="domain" description="DUF3615" evidence="1">
    <location>
        <begin position="327"/>
        <end position="423"/>
    </location>
</feature>
<gene>
    <name evidence="2" type="ORF">QYE76_065473</name>
</gene>
<dbReference type="Pfam" id="PF12274">
    <property type="entry name" value="DUF3615"/>
    <property type="match status" value="2"/>
</dbReference>
<feature type="domain" description="DUF3615" evidence="1">
    <location>
        <begin position="85"/>
        <end position="182"/>
    </location>
</feature>
<accession>A0AAD8SAD4</accession>
<organism evidence="2 3">
    <name type="scientific">Lolium multiflorum</name>
    <name type="common">Italian ryegrass</name>
    <name type="synonym">Lolium perenne subsp. multiflorum</name>
    <dbReference type="NCBI Taxonomy" id="4521"/>
    <lineage>
        <taxon>Eukaryota</taxon>
        <taxon>Viridiplantae</taxon>
        <taxon>Streptophyta</taxon>
        <taxon>Embryophyta</taxon>
        <taxon>Tracheophyta</taxon>
        <taxon>Spermatophyta</taxon>
        <taxon>Magnoliopsida</taxon>
        <taxon>Liliopsida</taxon>
        <taxon>Poales</taxon>
        <taxon>Poaceae</taxon>
        <taxon>BOP clade</taxon>
        <taxon>Pooideae</taxon>
        <taxon>Poodae</taxon>
        <taxon>Poeae</taxon>
        <taxon>Poeae Chloroplast Group 2 (Poeae type)</taxon>
        <taxon>Loliodinae</taxon>
        <taxon>Loliinae</taxon>
        <taxon>Lolium</taxon>
    </lineage>
</organism>
<proteinExistence type="predicted"/>
<dbReference type="PANTHER" id="PTHR33326">
    <property type="entry name" value="OS05G0543800 PROTEIN"/>
    <property type="match status" value="1"/>
</dbReference>
<evidence type="ECO:0000313" key="2">
    <source>
        <dbReference type="EMBL" id="KAK1647668.1"/>
    </source>
</evidence>